<dbReference type="UniPathway" id="UPA00028">
    <property type="reaction ID" value="UER00003"/>
</dbReference>
<dbReference type="KEGG" id="phy:AJ81_06420"/>
<dbReference type="NCBIfam" id="TIGR00222">
    <property type="entry name" value="panB"/>
    <property type="match status" value="1"/>
</dbReference>
<keyword evidence="11" id="KW-0489">Methyltransferase</keyword>
<dbReference type="InterPro" id="IPR003700">
    <property type="entry name" value="Pantoate_hydroxy_MeTrfase"/>
</dbReference>
<keyword evidence="5 7" id="KW-0808">Transferase</keyword>
<comment type="subunit">
    <text evidence="3 7">Homodecamer; pentamer of dimers.</text>
</comment>
<dbReference type="InterPro" id="IPR040442">
    <property type="entry name" value="Pyrv_kinase-like_dom_sf"/>
</dbReference>
<evidence type="ECO:0000256" key="6">
    <source>
        <dbReference type="ARBA" id="ARBA00056497"/>
    </source>
</evidence>
<dbReference type="GO" id="GO:0015940">
    <property type="term" value="P:pantothenate biosynthetic process"/>
    <property type="evidence" value="ECO:0007669"/>
    <property type="project" value="UniProtKB-UniRule"/>
</dbReference>
<feature type="binding site" evidence="7 10">
    <location>
        <position position="80"/>
    </location>
    <ligand>
        <name>Mg(2+)</name>
        <dbReference type="ChEBI" id="CHEBI:18420"/>
    </ligand>
</feature>
<feature type="binding site" evidence="7 10">
    <location>
        <position position="112"/>
    </location>
    <ligand>
        <name>Mg(2+)</name>
        <dbReference type="ChEBI" id="CHEBI:18420"/>
    </ligand>
</feature>
<keyword evidence="7" id="KW-0963">Cytoplasm</keyword>
<keyword evidence="12" id="KW-1185">Reference proteome</keyword>
<dbReference type="Gene3D" id="3.20.20.60">
    <property type="entry name" value="Phosphoenolpyruvate-binding domains"/>
    <property type="match status" value="1"/>
</dbReference>
<feature type="binding site" evidence="7 9">
    <location>
        <position position="110"/>
    </location>
    <ligand>
        <name>3-methyl-2-oxobutanoate</name>
        <dbReference type="ChEBI" id="CHEBI:11851"/>
    </ligand>
</feature>
<reference evidence="11 12" key="1">
    <citation type="submission" date="2014-01" db="EMBL/GenBank/DDBJ databases">
        <title>Genome sequencing of Thermotog hypogea.</title>
        <authorList>
            <person name="Zhang X."/>
            <person name="Alvare G."/>
            <person name="Fristensky B."/>
            <person name="Chen L."/>
            <person name="Suen T."/>
            <person name="Chen Q."/>
            <person name="Ma K."/>
        </authorList>
    </citation>
    <scope>NUCLEOTIDE SEQUENCE [LARGE SCALE GENOMIC DNA]</scope>
    <source>
        <strain evidence="11 12">DSM 11164</strain>
    </source>
</reference>
<evidence type="ECO:0000256" key="2">
    <source>
        <dbReference type="ARBA" id="ARBA00008676"/>
    </source>
</evidence>
<comment type="similarity">
    <text evidence="2 7">Belongs to the PanB family.</text>
</comment>
<organism evidence="11 12">
    <name type="scientific">Pseudothermotoga hypogea DSM 11164 = NBRC 106472</name>
    <dbReference type="NCBI Taxonomy" id="1123384"/>
    <lineage>
        <taxon>Bacteria</taxon>
        <taxon>Thermotogati</taxon>
        <taxon>Thermotogota</taxon>
        <taxon>Thermotogae</taxon>
        <taxon>Thermotogales</taxon>
        <taxon>Thermotogaceae</taxon>
        <taxon>Pseudothermotoga</taxon>
    </lineage>
</organism>
<dbReference type="PATRIC" id="fig|1123384.7.peg.1294"/>
<dbReference type="HAMAP" id="MF_00156">
    <property type="entry name" value="PanB"/>
    <property type="match status" value="1"/>
</dbReference>
<evidence type="ECO:0000256" key="4">
    <source>
        <dbReference type="ARBA" id="ARBA00022655"/>
    </source>
</evidence>
<dbReference type="CDD" id="cd06557">
    <property type="entry name" value="KPHMT-like"/>
    <property type="match status" value="1"/>
</dbReference>
<dbReference type="EMBL" id="CP007141">
    <property type="protein sequence ID" value="AJC73887.1"/>
    <property type="molecule type" value="Genomic_DNA"/>
</dbReference>
<evidence type="ECO:0000256" key="5">
    <source>
        <dbReference type="ARBA" id="ARBA00022679"/>
    </source>
</evidence>
<comment type="pathway">
    <text evidence="1 7">Cofactor biosynthesis; (R)-pantothenate biosynthesis; (R)-pantoate from 3-methyl-2-oxobutanoate: step 1/2.</text>
</comment>
<evidence type="ECO:0000256" key="8">
    <source>
        <dbReference type="PIRSR" id="PIRSR000388-1"/>
    </source>
</evidence>
<name>A0A0X1KRE8_9THEM</name>
<comment type="cofactor">
    <cofactor evidence="7 10">
        <name>Mg(2+)</name>
        <dbReference type="ChEBI" id="CHEBI:18420"/>
    </cofactor>
    <text evidence="7 10">Binds 1 Mg(2+) ion per subunit.</text>
</comment>
<evidence type="ECO:0000256" key="1">
    <source>
        <dbReference type="ARBA" id="ARBA00005033"/>
    </source>
</evidence>
<feature type="binding site" evidence="7 10">
    <location>
        <position position="41"/>
    </location>
    <ligand>
        <name>Mg(2+)</name>
        <dbReference type="ChEBI" id="CHEBI:18420"/>
    </ligand>
</feature>
<feature type="binding site" evidence="7 9">
    <location>
        <position position="80"/>
    </location>
    <ligand>
        <name>3-methyl-2-oxobutanoate</name>
        <dbReference type="ChEBI" id="CHEBI:11851"/>
    </ligand>
</feature>
<dbReference type="OrthoDB" id="9781789at2"/>
<dbReference type="PANTHER" id="PTHR20881:SF0">
    <property type="entry name" value="3-METHYL-2-OXOBUTANOATE HYDROXYMETHYLTRANSFERASE"/>
    <property type="match status" value="1"/>
</dbReference>
<dbReference type="STRING" id="1123384.AJ81_06420"/>
<proteinExistence type="inferred from homology"/>
<dbReference type="SUPFAM" id="SSF51621">
    <property type="entry name" value="Phosphoenolpyruvate/pyruvate domain"/>
    <property type="match status" value="1"/>
</dbReference>
<comment type="function">
    <text evidence="6 7">Catalyzes the reversible reaction in which hydroxymethyl group from 5,10-methylenetetrahydrofolate is transferred onto alpha-ketoisovalerate to form ketopantoate.</text>
</comment>
<comment type="subcellular location">
    <subcellularLocation>
        <location evidence="7">Cytoplasm</location>
    </subcellularLocation>
</comment>
<evidence type="ECO:0000256" key="10">
    <source>
        <dbReference type="PIRSR" id="PIRSR000388-3"/>
    </source>
</evidence>
<dbReference type="PaxDb" id="1123384-AJ81_06420"/>
<dbReference type="RefSeq" id="WP_031504597.1">
    <property type="nucleotide sequence ID" value="NC_022795.1"/>
</dbReference>
<dbReference type="GO" id="GO:0000287">
    <property type="term" value="F:magnesium ion binding"/>
    <property type="evidence" value="ECO:0007669"/>
    <property type="project" value="TreeGrafter"/>
</dbReference>
<dbReference type="GO" id="GO:0032259">
    <property type="term" value="P:methylation"/>
    <property type="evidence" value="ECO:0007669"/>
    <property type="project" value="UniProtKB-KW"/>
</dbReference>
<evidence type="ECO:0000256" key="7">
    <source>
        <dbReference type="HAMAP-Rule" id="MF_00156"/>
    </source>
</evidence>
<dbReference type="GO" id="GO:0003864">
    <property type="term" value="F:3-methyl-2-oxobutanoate hydroxymethyltransferase activity"/>
    <property type="evidence" value="ECO:0007669"/>
    <property type="project" value="UniProtKB-UniRule"/>
</dbReference>
<evidence type="ECO:0000313" key="12">
    <source>
        <dbReference type="Proteomes" id="UP000077469"/>
    </source>
</evidence>
<dbReference type="AlphaFoldDB" id="A0A0X1KRE8"/>
<keyword evidence="7 10" id="KW-0460">Magnesium</keyword>
<comment type="catalytic activity">
    <reaction evidence="7">
        <text>(6R)-5,10-methylene-5,6,7,8-tetrahydrofolate + 3-methyl-2-oxobutanoate + H2O = 2-dehydropantoate + (6S)-5,6,7,8-tetrahydrofolate</text>
        <dbReference type="Rhea" id="RHEA:11824"/>
        <dbReference type="ChEBI" id="CHEBI:11561"/>
        <dbReference type="ChEBI" id="CHEBI:11851"/>
        <dbReference type="ChEBI" id="CHEBI:15377"/>
        <dbReference type="ChEBI" id="CHEBI:15636"/>
        <dbReference type="ChEBI" id="CHEBI:57453"/>
        <dbReference type="EC" id="2.1.2.11"/>
    </reaction>
</comment>
<dbReference type="InterPro" id="IPR015813">
    <property type="entry name" value="Pyrv/PenolPyrv_kinase-like_dom"/>
</dbReference>
<evidence type="ECO:0000256" key="3">
    <source>
        <dbReference type="ARBA" id="ARBA00011424"/>
    </source>
</evidence>
<dbReference type="Proteomes" id="UP000077469">
    <property type="component" value="Chromosome"/>
</dbReference>
<dbReference type="Pfam" id="PF02548">
    <property type="entry name" value="Pantoate_transf"/>
    <property type="match status" value="1"/>
</dbReference>
<sequence>MNVQKFISMKGKQPIVLITAYDAPFARIVNEAGVDAILVGDSLANNVLGFSDTLPATMDDMIRHTQAVRRGAPDAFIIGDMPFLSYQCSQDEAIRNAGRFLKEGGANAVKLEGGSSFAPLIRRMVESGIPVMGHLGLTPQSVNVFGGYRVQGKDENTARKLLEDAKALEEAGVFAIVLEMVVEEVAKQITESVNVPTIGIGSGRYCDGQVLVLHDALGLNPAFLPKFAKRYANLYEISLKAISQYVEEVRTREFPSEENVFRLGGN</sequence>
<evidence type="ECO:0000256" key="9">
    <source>
        <dbReference type="PIRSR" id="PIRSR000388-2"/>
    </source>
</evidence>
<feature type="binding site" evidence="7 9">
    <location>
        <begin position="41"/>
        <end position="42"/>
    </location>
    <ligand>
        <name>3-methyl-2-oxobutanoate</name>
        <dbReference type="ChEBI" id="CHEBI:11851"/>
    </ligand>
</feature>
<evidence type="ECO:0000313" key="11">
    <source>
        <dbReference type="EMBL" id="AJC73887.1"/>
    </source>
</evidence>
<keyword evidence="4 7" id="KW-0566">Pantothenate biosynthesis</keyword>
<keyword evidence="7 10" id="KW-0479">Metal-binding</keyword>
<dbReference type="PIRSF" id="PIRSF000388">
    <property type="entry name" value="Pantoate_hydroxy_MeTrfase"/>
    <property type="match status" value="1"/>
</dbReference>
<dbReference type="FunFam" id="3.20.20.60:FF:000003">
    <property type="entry name" value="3-methyl-2-oxobutanoate hydroxymethyltransferase"/>
    <property type="match status" value="1"/>
</dbReference>
<accession>A0A0X1KRE8</accession>
<feature type="active site" description="Proton acceptor" evidence="7 8">
    <location>
        <position position="179"/>
    </location>
</feature>
<dbReference type="GO" id="GO:0008168">
    <property type="term" value="F:methyltransferase activity"/>
    <property type="evidence" value="ECO:0007669"/>
    <property type="project" value="UniProtKB-KW"/>
</dbReference>
<dbReference type="EC" id="2.1.2.11" evidence="7"/>
<gene>
    <name evidence="7" type="primary">panB</name>
    <name evidence="11" type="ORF">AJ81_06420</name>
</gene>
<dbReference type="PANTHER" id="PTHR20881">
    <property type="entry name" value="3-METHYL-2-OXOBUTANOATE HYDROXYMETHYLTRANSFERASE"/>
    <property type="match status" value="1"/>
</dbReference>
<dbReference type="GO" id="GO:0005737">
    <property type="term" value="C:cytoplasm"/>
    <property type="evidence" value="ECO:0007669"/>
    <property type="project" value="UniProtKB-SubCell"/>
</dbReference>
<protein>
    <recommendedName>
        <fullName evidence="7">3-methyl-2-oxobutanoate hydroxymethyltransferase</fullName>
        <ecNumber evidence="7">2.1.2.11</ecNumber>
    </recommendedName>
    <alternativeName>
        <fullName evidence="7">Ketopantoate hydroxymethyltransferase</fullName>
        <shortName evidence="7">KPHMT</shortName>
    </alternativeName>
</protein>
<dbReference type="NCBIfam" id="NF001452">
    <property type="entry name" value="PRK00311.1"/>
    <property type="match status" value="1"/>
</dbReference>